<dbReference type="VEuPathDB" id="TriTrypDB:TCDM_06230"/>
<dbReference type="VEuPathDB" id="TriTrypDB:TcCLB.510155.110"/>
<dbReference type="InterPro" id="IPR012677">
    <property type="entry name" value="Nucleotide-bd_a/b_plait_sf"/>
</dbReference>
<accession>A0A2V2UUD3</accession>
<evidence type="ECO:0000256" key="1">
    <source>
        <dbReference type="SAM" id="MobiDB-lite"/>
    </source>
</evidence>
<dbReference type="Gene3D" id="3.30.70.330">
    <property type="match status" value="1"/>
</dbReference>
<dbReference type="VEuPathDB" id="TriTrypDB:TcYC6_0084220"/>
<reference evidence="2 3" key="1">
    <citation type="journal article" date="2018" name="Microb. Genom.">
        <title>Expanding an expanded genome: long-read sequencing of Trypanosoma cruzi.</title>
        <authorList>
            <person name="Berna L."/>
            <person name="Rodriguez M."/>
            <person name="Chiribao M.L."/>
            <person name="Parodi-Talice A."/>
            <person name="Pita S."/>
            <person name="Rijo G."/>
            <person name="Alvarez-Valin F."/>
            <person name="Robello C."/>
        </authorList>
    </citation>
    <scope>NUCLEOTIDE SEQUENCE [LARGE SCALE GENOMIC DNA]</scope>
    <source>
        <strain evidence="2 3">Dm28c</strain>
    </source>
</reference>
<dbReference type="VEuPathDB" id="TriTrypDB:TcG_03483"/>
<dbReference type="AlphaFoldDB" id="A0A2V2UUD3"/>
<feature type="region of interest" description="Disordered" evidence="1">
    <location>
        <begin position="390"/>
        <end position="429"/>
    </location>
</feature>
<dbReference type="VEuPathDB" id="TriTrypDB:TcG_03482"/>
<evidence type="ECO:0000313" key="3">
    <source>
        <dbReference type="Proteomes" id="UP000246121"/>
    </source>
</evidence>
<proteinExistence type="predicted"/>
<feature type="compositionally biased region" description="Polar residues" evidence="1">
    <location>
        <begin position="390"/>
        <end position="401"/>
    </location>
</feature>
<feature type="compositionally biased region" description="Basic and acidic residues" evidence="1">
    <location>
        <begin position="703"/>
        <end position="713"/>
    </location>
</feature>
<protein>
    <recommendedName>
        <fullName evidence="4">RRM domain-containing protein</fullName>
    </recommendedName>
</protein>
<dbReference type="VEuPathDB" id="TriTrypDB:Tc_MARK_2130"/>
<dbReference type="VEuPathDB" id="TriTrypDB:TcCL_ESM02827"/>
<comment type="caution">
    <text evidence="2">The sequence shown here is derived from an EMBL/GenBank/DDBJ whole genome shotgun (WGS) entry which is preliminary data.</text>
</comment>
<evidence type="ECO:0000313" key="2">
    <source>
        <dbReference type="EMBL" id="PWU87739.1"/>
    </source>
</evidence>
<gene>
    <name evidence="2" type="ORF">C4B63_85g72</name>
</gene>
<dbReference type="VEuPathDB" id="TriTrypDB:TcBrA4_0095190"/>
<feature type="compositionally biased region" description="Polar residues" evidence="1">
    <location>
        <begin position="693"/>
        <end position="702"/>
    </location>
</feature>
<dbReference type="InterPro" id="IPR035979">
    <property type="entry name" value="RBD_domain_sf"/>
</dbReference>
<dbReference type="SUPFAM" id="SSF54928">
    <property type="entry name" value="RNA-binding domain, RBD"/>
    <property type="match status" value="1"/>
</dbReference>
<evidence type="ECO:0008006" key="4">
    <source>
        <dbReference type="Google" id="ProtNLM"/>
    </source>
</evidence>
<organism evidence="2 3">
    <name type="scientific">Trypanosoma cruzi</name>
    <dbReference type="NCBI Taxonomy" id="5693"/>
    <lineage>
        <taxon>Eukaryota</taxon>
        <taxon>Discoba</taxon>
        <taxon>Euglenozoa</taxon>
        <taxon>Kinetoplastea</taxon>
        <taxon>Metakinetoplastina</taxon>
        <taxon>Trypanosomatida</taxon>
        <taxon>Trypanosomatidae</taxon>
        <taxon>Trypanosoma</taxon>
        <taxon>Schizotrypanum</taxon>
    </lineage>
</organism>
<dbReference type="VEuPathDB" id="TriTrypDB:TCSYLVIO_003420"/>
<dbReference type="VEuPathDB" id="TriTrypDB:BCY84_11973"/>
<name>A0A2V2UUD3_TRYCR</name>
<dbReference type="GO" id="GO:0003676">
    <property type="term" value="F:nucleic acid binding"/>
    <property type="evidence" value="ECO:0007669"/>
    <property type="project" value="InterPro"/>
</dbReference>
<dbReference type="Proteomes" id="UP000246121">
    <property type="component" value="Unassembled WGS sequence"/>
</dbReference>
<feature type="region of interest" description="Disordered" evidence="1">
    <location>
        <begin position="685"/>
        <end position="713"/>
    </location>
</feature>
<dbReference type="VEuPathDB" id="TriTrypDB:C4B63_85g72"/>
<dbReference type="VEuPathDB" id="TriTrypDB:TcCLB.511585.120"/>
<dbReference type="EMBL" id="PRFA01000085">
    <property type="protein sequence ID" value="PWU87739.1"/>
    <property type="molecule type" value="Genomic_DNA"/>
</dbReference>
<dbReference type="VEuPathDB" id="TriTrypDB:ECC02_006662"/>
<sequence>MSQTNTHACQLNPHARVWTPKNHDALAAFSNEDAAALPSAPEAMRHLGRIGAANEGRPMADVPLFAAAAALGDFSHFCMQYSLMMARQSYYNFWCHWQMQNYGQCVADYEDDGDYMSPPTVAAFCDAPLSRELPTDTHTNSEVAIDNLQNNPCNDAASVQKTKNHHFSSSPFLPFSHPPHFFDSFLAPNMGEIDTMNSWQRGTSPSCYSSCLLCGKDDHCYSACQLFDGKTVCFIDNSDFAVYAMRHDHWIESATISDVYLFVRLAVGIFPHHALLHVGSKEIILEDYPLETLCCDLRIFPGVVVSVSVRQPSFETNVAPLRFHNTRIAAKRERGRPENTCDVEETMGDAALDASTIARTSELSVSLPLFEPQADVGDHAVAESINGTSTDFIEGENTSLSKGGDTAVSFPKEPRHDGNDLGNPRTPMAKQEVSTVVSTVSVTAVAKSSSCCFSTSDASETSGNHLNCVDIVRKDDNRCNEHPLAAISAEVTTMKQFSDATVTHATIPTSPGKLAPMDEILDDEKLRLRRTVHVRFIPVHMPFAEIRMLLWSCGEVHKVRLVKPSETTNPRRMFYVCFVEYATDEGAERMKKLQGHRLGEFFHLAVEDSRHTIHGGYFTDFEAHTGRPCTFGLREAERRAVERRYFGVCDGGSDAACKGGGRPKSDATKSTCWRRGKERSANACLDAPVGPATMNTADTQETGSDKGEGKAKREKCVGETGPYSLRIVSACGLVGRLRRGGRRRRDAVAGVGGEAAAVPAALSDVLGRVVDMSDEKFLQDCLHDFASRYLQQLTPRSVFEFLVLLEGCKYRSATPTFFLFLARYEVALLLHYAPFRTLEGVAVTAARAIHWGNDFTQVLKDGAKNGARIAPIWHSLFTSIPPARQPFRVPRYDDQKGNELPGSRGELRLYPCCGKVLRFVELLLHISLLLDDFQSNTPQRNGGVETDPAVLLAAPSAKWNDVTHVAQKMLSCARCLLSQLLAEIVSEGDDLSSELPVWRRKVSQILKLLPPESGLSTGSLVSAILPGRKQIAVAVLASEKELFNF</sequence>
<dbReference type="VEuPathDB" id="TriTrypDB:C3747_196g22"/>